<accession>A0A401LVR4</accession>
<dbReference type="Gene3D" id="3.40.800.10">
    <property type="entry name" value="Ureohydrolase domain"/>
    <property type="match status" value="1"/>
</dbReference>
<keyword evidence="2" id="KW-1185">Reference proteome</keyword>
<dbReference type="GO" id="GO:0016813">
    <property type="term" value="F:hydrolase activity, acting on carbon-nitrogen (but not peptide) bonds, in linear amidines"/>
    <property type="evidence" value="ECO:0007669"/>
    <property type="project" value="UniProtKB-ARBA"/>
</dbReference>
<evidence type="ECO:0000313" key="2">
    <source>
        <dbReference type="Proteomes" id="UP000288079"/>
    </source>
</evidence>
<gene>
    <name evidence="1" type="ORF">KGMB02408_25610</name>
</gene>
<reference evidence="1 2" key="1">
    <citation type="submission" date="2018-10" db="EMBL/GenBank/DDBJ databases">
        <title>Draft Genome Sequence of Bacteroides sp. KCTC 15687.</title>
        <authorList>
            <person name="Yu S.Y."/>
            <person name="Kim J.S."/>
            <person name="Oh B.S."/>
            <person name="Park S.H."/>
            <person name="Kang S.W."/>
            <person name="Park J.E."/>
            <person name="Choi S.H."/>
            <person name="Han K.I."/>
            <person name="Lee K.C."/>
            <person name="Eom M.K."/>
            <person name="Suh M.K."/>
            <person name="Lee D.H."/>
            <person name="Yoon H."/>
            <person name="Kim B."/>
            <person name="Yang S.J."/>
            <person name="Lee J.S."/>
            <person name="Lee J.H."/>
        </authorList>
    </citation>
    <scope>NUCLEOTIDE SEQUENCE [LARGE SCALE GENOMIC DNA]</scope>
    <source>
        <strain evidence="1 2">KCTC 15687</strain>
    </source>
</reference>
<comment type="caution">
    <text evidence="1">The sequence shown here is derived from an EMBL/GenBank/DDBJ whole genome shotgun (WGS) entry which is preliminary data.</text>
</comment>
<dbReference type="GO" id="GO:0046872">
    <property type="term" value="F:metal ion binding"/>
    <property type="evidence" value="ECO:0007669"/>
    <property type="project" value="InterPro"/>
</dbReference>
<evidence type="ECO:0008006" key="3">
    <source>
        <dbReference type="Google" id="ProtNLM"/>
    </source>
</evidence>
<dbReference type="EMBL" id="BHWB01000007">
    <property type="protein sequence ID" value="GCB35616.1"/>
    <property type="molecule type" value="Genomic_DNA"/>
</dbReference>
<dbReference type="SUPFAM" id="SSF52768">
    <property type="entry name" value="Arginase/deacetylase"/>
    <property type="match status" value="1"/>
</dbReference>
<proteinExistence type="predicted"/>
<dbReference type="Proteomes" id="UP000288079">
    <property type="component" value="Unassembled WGS sequence"/>
</dbReference>
<protein>
    <recommendedName>
        <fullName evidence="3">Arginase</fullName>
    </recommendedName>
</protein>
<name>A0A401LVR4_9BACE</name>
<dbReference type="Pfam" id="PF00491">
    <property type="entry name" value="Arginase"/>
    <property type="match status" value="1"/>
</dbReference>
<dbReference type="InterPro" id="IPR006035">
    <property type="entry name" value="Ureohydrolase"/>
</dbReference>
<sequence length="120" mass="13008">MDLSYNEYKGYHAMASKALIVCDEGMKERQKELGIVGVSSAEVADNSSIILEWLKNTGVSKVVIHFDLDVLAPAEIIAGVGGPNGTKMKEVVRAINEIAETYDLVGLTIAEPMPRIAIKF</sequence>
<evidence type="ECO:0000313" key="1">
    <source>
        <dbReference type="EMBL" id="GCB35616.1"/>
    </source>
</evidence>
<dbReference type="InterPro" id="IPR023696">
    <property type="entry name" value="Ureohydrolase_dom_sf"/>
</dbReference>
<dbReference type="AlphaFoldDB" id="A0A401LVR4"/>
<organism evidence="1 2">
    <name type="scientific">Bacteroides faecalis</name>
    <dbReference type="NCBI Taxonomy" id="2447885"/>
    <lineage>
        <taxon>Bacteria</taxon>
        <taxon>Pseudomonadati</taxon>
        <taxon>Bacteroidota</taxon>
        <taxon>Bacteroidia</taxon>
        <taxon>Bacteroidales</taxon>
        <taxon>Bacteroidaceae</taxon>
        <taxon>Bacteroides</taxon>
    </lineage>
</organism>